<dbReference type="InterPro" id="IPR046807">
    <property type="entry name" value="Tra1_central"/>
</dbReference>
<proteinExistence type="predicted"/>
<organism evidence="2 3">
    <name type="scientific">Linnemannia exigua</name>
    <dbReference type="NCBI Taxonomy" id="604196"/>
    <lineage>
        <taxon>Eukaryota</taxon>
        <taxon>Fungi</taxon>
        <taxon>Fungi incertae sedis</taxon>
        <taxon>Mucoromycota</taxon>
        <taxon>Mortierellomycotina</taxon>
        <taxon>Mortierellomycetes</taxon>
        <taxon>Mortierellales</taxon>
        <taxon>Mortierellaceae</taxon>
        <taxon>Linnemannia</taxon>
    </lineage>
</organism>
<gene>
    <name evidence="2" type="ORF">BGZ95_005628</name>
</gene>
<accession>A0AAD4DGJ8</accession>
<dbReference type="GO" id="GO:0006355">
    <property type="term" value="P:regulation of DNA-templated transcription"/>
    <property type="evidence" value="ECO:0007669"/>
    <property type="project" value="TreeGrafter"/>
</dbReference>
<evidence type="ECO:0000313" key="3">
    <source>
        <dbReference type="Proteomes" id="UP001194580"/>
    </source>
</evidence>
<dbReference type="InterPro" id="IPR016024">
    <property type="entry name" value="ARM-type_fold"/>
</dbReference>
<feature type="region of interest" description="Disordered" evidence="1">
    <location>
        <begin position="990"/>
        <end position="1011"/>
    </location>
</feature>
<reference evidence="2" key="1">
    <citation type="journal article" date="2020" name="Fungal Divers.">
        <title>Resolving the Mortierellaceae phylogeny through synthesis of multi-gene phylogenetics and phylogenomics.</title>
        <authorList>
            <person name="Vandepol N."/>
            <person name="Liber J."/>
            <person name="Desiro A."/>
            <person name="Na H."/>
            <person name="Kennedy M."/>
            <person name="Barry K."/>
            <person name="Grigoriev I.V."/>
            <person name="Miller A.N."/>
            <person name="O'Donnell K."/>
            <person name="Stajich J.E."/>
            <person name="Bonito G."/>
        </authorList>
    </citation>
    <scope>NUCLEOTIDE SEQUENCE</scope>
    <source>
        <strain evidence="2">NRRL 28262</strain>
    </source>
</reference>
<dbReference type="Pfam" id="PF20206">
    <property type="entry name" value="Tra1_ring"/>
    <property type="match status" value="1"/>
</dbReference>
<dbReference type="InterPro" id="IPR011989">
    <property type="entry name" value="ARM-like"/>
</dbReference>
<feature type="non-terminal residue" evidence="2">
    <location>
        <position position="1"/>
    </location>
</feature>
<feature type="region of interest" description="Disordered" evidence="1">
    <location>
        <begin position="158"/>
        <end position="185"/>
    </location>
</feature>
<dbReference type="EMBL" id="JAAAIL010000260">
    <property type="protein sequence ID" value="KAG0277624.1"/>
    <property type="molecule type" value="Genomic_DNA"/>
</dbReference>
<keyword evidence="3" id="KW-1185">Reference proteome</keyword>
<dbReference type="GO" id="GO:0000124">
    <property type="term" value="C:SAGA complex"/>
    <property type="evidence" value="ECO:0007669"/>
    <property type="project" value="TreeGrafter"/>
</dbReference>
<dbReference type="SUPFAM" id="SSF48371">
    <property type="entry name" value="ARM repeat"/>
    <property type="match status" value="2"/>
</dbReference>
<comment type="caution">
    <text evidence="2">The sequence shown here is derived from an EMBL/GenBank/DDBJ whole genome shotgun (WGS) entry which is preliminary data.</text>
</comment>
<evidence type="ECO:0008006" key="4">
    <source>
        <dbReference type="Google" id="ProtNLM"/>
    </source>
</evidence>
<dbReference type="PANTHER" id="PTHR11139:SF1">
    <property type="entry name" value="TRANSFORMATION_TRANSCRIPTION DOMAIN-ASSOCIATED PROTEIN"/>
    <property type="match status" value="1"/>
</dbReference>
<evidence type="ECO:0000256" key="1">
    <source>
        <dbReference type="SAM" id="MobiDB-lite"/>
    </source>
</evidence>
<feature type="compositionally biased region" description="Low complexity" evidence="1">
    <location>
        <begin position="163"/>
        <end position="174"/>
    </location>
</feature>
<dbReference type="PANTHER" id="PTHR11139">
    <property type="entry name" value="ATAXIA TELANGIECTASIA MUTATED ATM -RELATED"/>
    <property type="match status" value="1"/>
</dbReference>
<sequence length="2151" mass="241784">MAAPAVVNCEVFATRLSDPALDVKLKVKIASELRDSVEIFQSVEYARFLSILMPVFTDILMNGQPVFASNAPEQKLRSTILEILHRFPHNDSFRAYAPELLKLLMHLLRVENEDNAVTCLKTIIDLHRSYKQILESQVQPFIDIVQEMYRNMEQTVKDQFDNPGTPLGQTPGGPSAFTSPRPVSPAAELVDQPSKILAKSLFSFKVLTECPIIVVLLFQTHRQFVNPNIATFVPLIIQTLGLQANQQAEAQRLASTHGEVFVGVSPAIRNRTVYTEFIVAQVKTMSFLAYILRGSANVLRPHQNAIPDFVIRLLRDCPPEAAATRKELLVATRHILSIDFRQSFVPKIDILLNEKVLVGTGVTSHETLRPLAYSMLADLVHHVRAELTPAQLAKTVYIYSRNLHDQSLASSIQTMCAKLLLNLVDCIVRIPNGEGKILLIKILDTFTNKFAALNLAFPGILKQAERKKNGDETSDDDFDFEKARSIHTASSSTDIPVDPAKDGRFLFKNLVAGLKTILINLKNLNEPNTAGMTNAVARDYVQEQSEIFTRLFQEGLKCFDYYTLDGIDNPAAAPKPANDKSNLDAAPTGRLGPTSKEEKETLEHFALVFTIADPAIFQEVFTSQMGFLFDQTLLNISLLQIPQFFLANENVSQNFAGILFRFLVDRLDKLGGEDQNYSSVILRLFKLAFMAVTLFPDANEIVLQPHLGNIIMNSIKLSTKAKEPVNYFVLLRSLFRSIGGGRFELLYNEVKPLLQVLLEGLNSLLALANKQHMRELFVELCLTVPVRLSVLLPYLNYLMNPLVLALQASPELVSQGLRTLELCIDNLTQEFLDPIMAPVITELMNALWKHLKPLPYSPVHSHAAMRILGKLGGRNRRMLKYPPKLQHHSPADVGVDIKIYFDPTLKPHTLPLDSSLALAAQTLEDPNANIFYREHAYKFLKGCVPLLIDTSLGPGNLDEQIQTRIAIFSPQEATSRLSIVTNAMDVDKESGDLGKFENRRPQAPRSPPSTKKLAQERALNLVLRSLFMAASIDELKDDAWPFLQGLIHHFALLQVGEALDFKEAKSLTFDVHHIKGQLHLDTNIFVDAVVDIMTSENLPLRKLAESALQLLHETCVTVTSSKDVLFQLPVFHLFATRFSSSCYKQEWFRKSGGCFGISIMCSQLDMGAKWMLDHELEFVKALLYILKDMSPELATGNVEDATQTLSHVLKVCNRPEDNVESADRQAKFNNLIGLLISELSNSNSSVRETIQSSFQLLADLTGNDVTELLKPVRERLLSPIFAKPLRALPFAMQIGHIDAITFCLSLRPPFLDFNDELVRLLHEALALADAEDQALVPRTSQYKNASSLINLRIVCIKLLSAAMACNDFCSPKQSTTRQRIISVFFKSLYSKSSEVVEVANKGLTQVLAQQHKLPRDLLQAGLRPILMNLSDYKRLTVAGLEGLARLLELLTNYFKVEIGKKLLDHLRQWAEPTMLQECAGKPLSENQEIRIIVGILNVFCLLPQAANVFLDELVTVVLDMEGHLRRSMSSPFRQSLLKFLNRYSDESVDYFLDRLAEERHSRLFVDLLSTEFAAPLRAEIVRNPEKLIKKTFADADAAVQFHGLTITRAISKFNPDFIPTNRSVLDALLTMWRAPGRIERLQSEDSLSLARLRESQYLVEAFILYLGQNKDDVEVIFEMISIFTQETVIDFSFLKMFYIEEIAIKAPAARKRAILEHFLVMFQDRAIPQGVKMQSLRVIINPMLLVAFTRGPSDYQAVIDHAMITEIHSKIWQPLLNENSDDNQYSDDALKIELLQMTSLILQFASDLIAEARKDIIIFGWNYLKIDDITGKQAAYVLIARFIAAYDTPSKIIIQIYVALLRAHQSEARALVKQALDIVAPVLPKRIVMTADSPKNPTWARWTQRVLVEDGHSGSQLIVRHPDLFYESREHFLPQIVTTLSKLGLVQTAGVESRTLTINLAELILKWERRRISELKSAMDVDTPEKSESTTVTTAAATGSYIPNLGLRENVLSFLVRFACAFPEPLQKKGLPYRAAELLKEFLSPDYWPEVNIKLTFFERTLLPPELTELNQVVACNSLDVLLILLKNRPGQWFLTNISQLYRLLDKCLLSDNPRIVNSLQPIIDLIYKHISASVAASATLSSDVTSFIAA</sequence>
<evidence type="ECO:0000313" key="2">
    <source>
        <dbReference type="EMBL" id="KAG0277624.1"/>
    </source>
</evidence>
<dbReference type="Gene3D" id="1.25.10.10">
    <property type="entry name" value="Leucine-rich Repeat Variant"/>
    <property type="match status" value="1"/>
</dbReference>
<feature type="region of interest" description="Disordered" evidence="1">
    <location>
        <begin position="573"/>
        <end position="595"/>
    </location>
</feature>
<protein>
    <recommendedName>
        <fullName evidence="4">Non-specific serine/threonine protein kinase</fullName>
    </recommendedName>
</protein>
<feature type="compositionally biased region" description="Basic and acidic residues" evidence="1">
    <location>
        <begin position="990"/>
        <end position="1000"/>
    </location>
</feature>
<dbReference type="InterPro" id="IPR046805">
    <property type="entry name" value="Tra1_ring"/>
</dbReference>
<dbReference type="Pfam" id="PF20175">
    <property type="entry name" value="Tra1_central"/>
    <property type="match status" value="1"/>
</dbReference>
<name>A0AAD4DGJ8_9FUNG</name>
<dbReference type="GO" id="GO:0005634">
    <property type="term" value="C:nucleus"/>
    <property type="evidence" value="ECO:0007669"/>
    <property type="project" value="TreeGrafter"/>
</dbReference>
<dbReference type="Proteomes" id="UP001194580">
    <property type="component" value="Unassembled WGS sequence"/>
</dbReference>
<dbReference type="InterPro" id="IPR050517">
    <property type="entry name" value="DDR_Repair_Kinase"/>
</dbReference>
<dbReference type="GO" id="GO:0006281">
    <property type="term" value="P:DNA repair"/>
    <property type="evidence" value="ECO:0007669"/>
    <property type="project" value="TreeGrafter"/>
</dbReference>
<dbReference type="GO" id="GO:0035267">
    <property type="term" value="C:NuA4 histone acetyltransferase complex"/>
    <property type="evidence" value="ECO:0007669"/>
    <property type="project" value="TreeGrafter"/>
</dbReference>